<accession>A0A6N8HVC1</accession>
<dbReference type="EMBL" id="CP060286">
    <property type="protein sequence ID" value="QNK42388.1"/>
    <property type="molecule type" value="Genomic_DNA"/>
</dbReference>
<dbReference type="GO" id="GO:0071973">
    <property type="term" value="P:bacterial-type flagellum-dependent cell motility"/>
    <property type="evidence" value="ECO:0007669"/>
    <property type="project" value="InterPro"/>
</dbReference>
<dbReference type="EMBL" id="VWXL01000014">
    <property type="protein sequence ID" value="MVB09726.1"/>
    <property type="molecule type" value="Genomic_DNA"/>
</dbReference>
<evidence type="ECO:0000259" key="5">
    <source>
        <dbReference type="Pfam" id="PF00700"/>
    </source>
</evidence>
<accession>A0A7G8TFJ7</accession>
<keyword evidence="7" id="KW-0966">Cell projection</keyword>
<dbReference type="KEGG" id="cfem:HCR03_09360"/>
<evidence type="ECO:0000256" key="2">
    <source>
        <dbReference type="ARBA" id="ARBA00005709"/>
    </source>
</evidence>
<proteinExistence type="inferred from homology"/>
<keyword evidence="3" id="KW-0975">Bacterial flagellum</keyword>
<keyword evidence="7" id="KW-0969">Cilium</keyword>
<dbReference type="RefSeq" id="WP_066642765.1">
    <property type="nucleotide sequence ID" value="NZ_CP060286.1"/>
</dbReference>
<dbReference type="PANTHER" id="PTHR42792:SF1">
    <property type="entry name" value="FLAGELLAR HOOK-ASSOCIATED PROTEIN 3"/>
    <property type="match status" value="1"/>
</dbReference>
<organism evidence="6 8">
    <name type="scientific">Caproicibacter fermentans</name>
    <dbReference type="NCBI Taxonomy" id="2576756"/>
    <lineage>
        <taxon>Bacteria</taxon>
        <taxon>Bacillati</taxon>
        <taxon>Bacillota</taxon>
        <taxon>Clostridia</taxon>
        <taxon>Eubacteriales</taxon>
        <taxon>Acutalibacteraceae</taxon>
        <taxon>Caproicibacter</taxon>
    </lineage>
</organism>
<reference evidence="6 8" key="1">
    <citation type="submission" date="2019-09" db="EMBL/GenBank/DDBJ databases">
        <title>Genome sequence of Clostridium sp. EA1.</title>
        <authorList>
            <person name="Poehlein A."/>
            <person name="Bengelsdorf F.R."/>
            <person name="Daniel R."/>
        </authorList>
    </citation>
    <scope>NUCLEOTIDE SEQUENCE [LARGE SCALE GENOMIC DNA]</scope>
    <source>
        <strain evidence="6 8">EA1</strain>
    </source>
</reference>
<dbReference type="InterPro" id="IPR001492">
    <property type="entry name" value="Flagellin"/>
</dbReference>
<evidence type="ECO:0000313" key="7">
    <source>
        <dbReference type="EMBL" id="QNK42388.1"/>
    </source>
</evidence>
<comment type="similarity">
    <text evidence="2">Belongs to the bacterial flagellin family.</text>
</comment>
<dbReference type="NCBIfam" id="TIGR02550">
    <property type="entry name" value="flagell_flgL"/>
    <property type="match status" value="1"/>
</dbReference>
<dbReference type="Proteomes" id="UP000469440">
    <property type="component" value="Unassembled WGS sequence"/>
</dbReference>
<dbReference type="InterPro" id="IPR001029">
    <property type="entry name" value="Flagellin_N"/>
</dbReference>
<sequence>MRITSGMISNQYTKNLNLAFDRLNKAGVTSSDFRQFETPSDNPFLAGQAFQVRRQLSLNENYSSNIENLNGLISSADTAVQKIVNVFSNANDQSALKGINGATPQSARNSLADDILSLRDSLVSTMNAQYSNRYLFSGAGGEGEAPFTLDGSGNLLYRGINVDTGENTNGASSTVSYNYTDGDGKTTQKSMQINFGASLKDKLNGYTVQISNGAKSVSVDPAGKTITISGTTKQDLQDELQSGDFVSALSAASTSDSNLSGITADDVKQINISNLDENGGDAVQASTSSTKITNMVDLDELAGETSYVDIGLGLKTDANGNVVDQSAFNAALPGINYLGYGMVTKDGTSVPKNAYSLMTKMAATLKDESLTGEQLMDAMQPYMDSFSDTQDNVYKANSELGNKETLLKSTSNYISNVNLNLQARDESVENVDPATAFSNLAWEKFSYQAALQVCSSILQPTLLDFMK</sequence>
<keyword evidence="7" id="KW-0282">Flagellum</keyword>
<feature type="domain" description="Flagellin N-terminal" evidence="4">
    <location>
        <begin position="8"/>
        <end position="139"/>
    </location>
</feature>
<comment type="subcellular location">
    <subcellularLocation>
        <location evidence="1">Bacterial flagellum</location>
    </subcellularLocation>
</comment>
<evidence type="ECO:0000259" key="4">
    <source>
        <dbReference type="Pfam" id="PF00669"/>
    </source>
</evidence>
<name>A0A6N8HVC1_9FIRM</name>
<protein>
    <submittedName>
        <fullName evidence="7">Flagellar hook-associated protein FlgL</fullName>
    </submittedName>
</protein>
<dbReference type="OrthoDB" id="9810955at2"/>
<keyword evidence="8" id="KW-1185">Reference proteome</keyword>
<dbReference type="Proteomes" id="UP000515909">
    <property type="component" value="Chromosome"/>
</dbReference>
<evidence type="ECO:0000256" key="3">
    <source>
        <dbReference type="ARBA" id="ARBA00023143"/>
    </source>
</evidence>
<dbReference type="InterPro" id="IPR013384">
    <property type="entry name" value="Flagell_FlgL"/>
</dbReference>
<dbReference type="GO" id="GO:0009424">
    <property type="term" value="C:bacterial-type flagellum hook"/>
    <property type="evidence" value="ECO:0007669"/>
    <property type="project" value="InterPro"/>
</dbReference>
<reference evidence="7 9" key="2">
    <citation type="submission" date="2020-08" db="EMBL/GenBank/DDBJ databases">
        <title>The isolate Caproiciproducens sp. 7D4C2 produces n-caproate at mildly acidic conditions from hexoses: genome and rBOX comparison with related strains and chain-elongating bacteria.</title>
        <authorList>
            <person name="Esquivel-Elizondo S."/>
            <person name="Bagci C."/>
            <person name="Temovska M."/>
            <person name="Jeon B.S."/>
            <person name="Bessarab I."/>
            <person name="Williams R.B.H."/>
            <person name="Huson D.H."/>
            <person name="Angenent L.T."/>
        </authorList>
    </citation>
    <scope>NUCLEOTIDE SEQUENCE [LARGE SCALE GENOMIC DNA]</scope>
    <source>
        <strain evidence="7 9">7D4C2</strain>
    </source>
</reference>
<evidence type="ECO:0000313" key="9">
    <source>
        <dbReference type="Proteomes" id="UP000515909"/>
    </source>
</evidence>
<dbReference type="Gene3D" id="1.20.1330.10">
    <property type="entry name" value="f41 fragment of flagellin, N-terminal domain"/>
    <property type="match status" value="1"/>
</dbReference>
<dbReference type="GO" id="GO:0005198">
    <property type="term" value="F:structural molecule activity"/>
    <property type="evidence" value="ECO:0007669"/>
    <property type="project" value="InterPro"/>
</dbReference>
<evidence type="ECO:0000313" key="6">
    <source>
        <dbReference type="EMBL" id="MVB09726.1"/>
    </source>
</evidence>
<dbReference type="InterPro" id="IPR046358">
    <property type="entry name" value="Flagellin_C"/>
</dbReference>
<dbReference type="Pfam" id="PF00700">
    <property type="entry name" value="Flagellin_C"/>
    <property type="match status" value="1"/>
</dbReference>
<dbReference type="SUPFAM" id="SSF64518">
    <property type="entry name" value="Phase 1 flagellin"/>
    <property type="match status" value="1"/>
</dbReference>
<evidence type="ECO:0000313" key="8">
    <source>
        <dbReference type="Proteomes" id="UP000469440"/>
    </source>
</evidence>
<feature type="domain" description="Flagellin C-terminal" evidence="5">
    <location>
        <begin position="391"/>
        <end position="463"/>
    </location>
</feature>
<dbReference type="AlphaFoldDB" id="A0A6N8HVC1"/>
<evidence type="ECO:0000256" key="1">
    <source>
        <dbReference type="ARBA" id="ARBA00004365"/>
    </source>
</evidence>
<gene>
    <name evidence="7" type="primary">flgL</name>
    <name evidence="6" type="ORF">CAFE_03910</name>
    <name evidence="7" type="ORF">HCR03_09360</name>
</gene>
<dbReference type="PANTHER" id="PTHR42792">
    <property type="entry name" value="FLAGELLIN"/>
    <property type="match status" value="1"/>
</dbReference>
<dbReference type="Pfam" id="PF00669">
    <property type="entry name" value="Flagellin_N"/>
    <property type="match status" value="1"/>
</dbReference>